<dbReference type="HOGENOM" id="CLU_2938076_0_0_6"/>
<organism evidence="1 2">
    <name type="scientific">Providencia stuartii (strain MRSN 2154)</name>
    <dbReference type="NCBI Taxonomy" id="1157951"/>
    <lineage>
        <taxon>Bacteria</taxon>
        <taxon>Pseudomonadati</taxon>
        <taxon>Pseudomonadota</taxon>
        <taxon>Gammaproteobacteria</taxon>
        <taxon>Enterobacterales</taxon>
        <taxon>Morganellaceae</taxon>
        <taxon>Providencia</taxon>
    </lineage>
</organism>
<sequence length="60" mass="6557">MTGGIVTGALISYALYKLDDEFGISESIINALKSKRPNKPVPLGHPQQMFTTWGLCSRGF</sequence>
<dbReference type="KEGG" id="psi:S70_18280"/>
<dbReference type="AlphaFoldDB" id="A0A140NS32"/>
<dbReference type="EMBL" id="CP003488">
    <property type="protein sequence ID" value="AFH95460.1"/>
    <property type="molecule type" value="Genomic_DNA"/>
</dbReference>
<name>A0A140NS32_PROSM</name>
<dbReference type="Proteomes" id="UP000005012">
    <property type="component" value="Chromosome"/>
</dbReference>
<proteinExistence type="predicted"/>
<protein>
    <submittedName>
        <fullName evidence="1">Uncharacterized protein</fullName>
    </submittedName>
</protein>
<dbReference type="PATRIC" id="fig|1157951.4.peg.3668"/>
<gene>
    <name evidence="1" type="ordered locus">S70_18280</name>
</gene>
<reference evidence="1 2" key="1">
    <citation type="journal article" date="2012" name="J. Bacteriol.">
        <title>Complete Genome Sequence of Providencia stuartii Clinical Isolate MRSN 2154.</title>
        <authorList>
            <person name="Clifford R.J."/>
            <person name="Hang J."/>
            <person name="Riley M.C."/>
            <person name="Onmus-Leone F."/>
            <person name="Kuschner R.A."/>
            <person name="Lesho E.P."/>
            <person name="Waterman P.E."/>
        </authorList>
    </citation>
    <scope>NUCLEOTIDE SEQUENCE [LARGE SCALE GENOMIC DNA]</scope>
    <source>
        <strain evidence="1 2">MRSN 2154</strain>
    </source>
</reference>
<evidence type="ECO:0000313" key="1">
    <source>
        <dbReference type="EMBL" id="AFH95460.1"/>
    </source>
</evidence>
<accession>A0A140NS32</accession>
<evidence type="ECO:0000313" key="2">
    <source>
        <dbReference type="Proteomes" id="UP000005012"/>
    </source>
</evidence>
<reference evidence="2" key="2">
    <citation type="submission" date="2012-04" db="EMBL/GenBank/DDBJ databases">
        <title>Complete genome sequence of Providencia stuartii clinical isolate MRSN 2154.</title>
        <authorList>
            <person name="Clifford R.J."/>
            <person name="Hang J."/>
            <person name="Riley M.C."/>
            <person name="Onmus-Leone F."/>
            <person name="Kuschner R.A."/>
            <person name="Lesho E.P."/>
            <person name="Waterman P.E."/>
        </authorList>
    </citation>
    <scope>NUCLEOTIDE SEQUENCE [LARGE SCALE GENOMIC DNA]</scope>
    <source>
        <strain evidence="2">MRSN 2154</strain>
    </source>
</reference>